<name>A0A2N0B4J6_9LEPT</name>
<reference evidence="2" key="1">
    <citation type="submission" date="2017-07" db="EMBL/GenBank/DDBJ databases">
        <title>Leptospira spp. isolated from tropical soils.</title>
        <authorList>
            <person name="Thibeaux R."/>
            <person name="Iraola G."/>
            <person name="Ferres I."/>
            <person name="Bierque E."/>
            <person name="Girault D."/>
            <person name="Soupe-Gilbert M.-E."/>
            <person name="Picardeau M."/>
            <person name="Goarant C."/>
        </authorList>
    </citation>
    <scope>NUCLEOTIDE SEQUENCE [LARGE SCALE GENOMIC DNA]</scope>
    <source>
        <strain evidence="2">ATI7-C-A5</strain>
    </source>
</reference>
<gene>
    <name evidence="2" type="ORF">CH379_18470</name>
</gene>
<sequence>MSVRVRPSANFKRHSIDQFLAIPFETVWAAPAESLDQIRIESRRQDRALRFGRPDRLISGSNFTEKSGRPRIDPCRTKRIDFTDKACGNSHTDDLSDRTDPNGNVGTPQPEPRFEKILVKIGFRSRLA</sequence>
<accession>A0A2N0B4J6</accession>
<feature type="region of interest" description="Disordered" evidence="1">
    <location>
        <begin position="84"/>
        <end position="111"/>
    </location>
</feature>
<comment type="caution">
    <text evidence="2">The sequence shown here is derived from an EMBL/GenBank/DDBJ whole genome shotgun (WGS) entry which is preliminary data.</text>
</comment>
<evidence type="ECO:0000313" key="2">
    <source>
        <dbReference type="EMBL" id="PJZ91474.1"/>
    </source>
</evidence>
<evidence type="ECO:0000256" key="1">
    <source>
        <dbReference type="SAM" id="MobiDB-lite"/>
    </source>
</evidence>
<feature type="compositionally biased region" description="Basic and acidic residues" evidence="1">
    <location>
        <begin position="91"/>
        <end position="100"/>
    </location>
</feature>
<accession>A0A2N0BNR2</accession>
<dbReference type="EMBL" id="NPEF01000274">
    <property type="protein sequence ID" value="PJZ91474.1"/>
    <property type="molecule type" value="Genomic_DNA"/>
</dbReference>
<organism evidence="2">
    <name type="scientific">Leptospira ellisii</name>
    <dbReference type="NCBI Taxonomy" id="2023197"/>
    <lineage>
        <taxon>Bacteria</taxon>
        <taxon>Pseudomonadati</taxon>
        <taxon>Spirochaetota</taxon>
        <taxon>Spirochaetia</taxon>
        <taxon>Leptospirales</taxon>
        <taxon>Leptospiraceae</taxon>
        <taxon>Leptospira</taxon>
    </lineage>
</organism>
<proteinExistence type="predicted"/>
<dbReference type="AlphaFoldDB" id="A0A2N0B4J6"/>
<protein>
    <submittedName>
        <fullName evidence="2">Uncharacterized protein</fullName>
    </submittedName>
</protein>